<dbReference type="InterPro" id="IPR036318">
    <property type="entry name" value="FAD-bd_PCMH-like_sf"/>
</dbReference>
<keyword evidence="8" id="KW-1185">Reference proteome</keyword>
<evidence type="ECO:0000256" key="1">
    <source>
        <dbReference type="ARBA" id="ARBA00001974"/>
    </source>
</evidence>
<feature type="domain" description="FAD-binding PCMH-type" evidence="6">
    <location>
        <begin position="37"/>
        <end position="206"/>
    </location>
</feature>
<dbReference type="InterPro" id="IPR016169">
    <property type="entry name" value="FAD-bd_PCMH_sub2"/>
</dbReference>
<dbReference type="Gene3D" id="3.30.465.10">
    <property type="match status" value="1"/>
</dbReference>
<evidence type="ECO:0000256" key="2">
    <source>
        <dbReference type="ARBA" id="ARBA00005466"/>
    </source>
</evidence>
<accession>A0ABU4HR91</accession>
<evidence type="ECO:0000313" key="8">
    <source>
        <dbReference type="Proteomes" id="UP001284601"/>
    </source>
</evidence>
<keyword evidence="3" id="KW-0285">Flavoprotein</keyword>
<comment type="caution">
    <text evidence="7">The sequence shown here is derived from an EMBL/GenBank/DDBJ whole genome shotgun (WGS) entry which is preliminary data.</text>
</comment>
<sequence length="456" mass="47927">MSTTVHRIAGAVRVRPDAILPQHPAYDDARLAWNLAVDQRPAAIVVARTTADVVGAVALAAERGLRVAAQGTGHLASALPDLENAILVKTAIGGVEVDPVARVARVGAGAVWRDVVDAVHPYGLAALSGSSHDVGVLGYTLGGGASWLARAKGLSANNVRAIELVTADARLVRVDADHEPELFWALRGGGGNFGVVTHIELQLFPIAEVFAGMTVWPASAARELLTAWAAWATDAPDEVTTSFRLLRLPDLPDVPEPLRDVPVVVVDGAVLAEPARAAELLAGFRAVGEPLLDTWATIPPKRLIEIHMDPPAPVPADADTTLVGELDEAGLDAFLTAVDPDVVAPLLFAELRQLGGALGRVPEGAGARGRFEGAFTVFAVGVPEGPEHADLLAARIDAVVDAMRPWSTGTAYLNFSDRGGSAEHGYGPGVYERLQAVRRVWDPQERFVGSHRIATS</sequence>
<keyword evidence="4" id="KW-0274">FAD</keyword>
<evidence type="ECO:0000259" key="6">
    <source>
        <dbReference type="PROSITE" id="PS51387"/>
    </source>
</evidence>
<evidence type="ECO:0000313" key="7">
    <source>
        <dbReference type="EMBL" id="MDW5595274.1"/>
    </source>
</evidence>
<dbReference type="Gene3D" id="3.30.43.10">
    <property type="entry name" value="Uridine Diphospho-n-acetylenolpyruvylglucosamine Reductase, domain 2"/>
    <property type="match status" value="1"/>
</dbReference>
<dbReference type="InterPro" id="IPR006094">
    <property type="entry name" value="Oxid_FAD_bind_N"/>
</dbReference>
<comment type="similarity">
    <text evidence="2">Belongs to the oxygen-dependent FAD-linked oxidoreductase family.</text>
</comment>
<protein>
    <submittedName>
        <fullName evidence="7">FAD-binding oxidoreductase</fullName>
    </submittedName>
</protein>
<reference evidence="7 8" key="2">
    <citation type="submission" date="2023-10" db="EMBL/GenBank/DDBJ databases">
        <authorList>
            <person name="Han X.F."/>
        </authorList>
    </citation>
    <scope>NUCLEOTIDE SEQUENCE [LARGE SCALE GENOMIC DNA]</scope>
    <source>
        <strain evidence="7 8">KCTC 39840</strain>
    </source>
</reference>
<dbReference type="InterPro" id="IPR016166">
    <property type="entry name" value="FAD-bd_PCMH"/>
</dbReference>
<dbReference type="EMBL" id="JAWSTH010000030">
    <property type="protein sequence ID" value="MDW5595274.1"/>
    <property type="molecule type" value="Genomic_DNA"/>
</dbReference>
<dbReference type="SUPFAM" id="SSF56176">
    <property type="entry name" value="FAD-binding/transporter-associated domain-like"/>
    <property type="match status" value="1"/>
</dbReference>
<comment type="cofactor">
    <cofactor evidence="1">
        <name>FAD</name>
        <dbReference type="ChEBI" id="CHEBI:57692"/>
    </cofactor>
</comment>
<evidence type="ECO:0000256" key="4">
    <source>
        <dbReference type="ARBA" id="ARBA00022827"/>
    </source>
</evidence>
<reference evidence="8" key="1">
    <citation type="submission" date="2023-07" db="EMBL/GenBank/DDBJ databases">
        <title>Conexibacter stalactiti sp. nov., isolated from stalactites in a lava cave and emended description of the genus Conexibacter.</title>
        <authorList>
            <person name="Lee S.D."/>
        </authorList>
    </citation>
    <scope>NUCLEOTIDE SEQUENCE [LARGE SCALE GENOMIC DNA]</scope>
    <source>
        <strain evidence="8">KCTC 39840</strain>
    </source>
</reference>
<dbReference type="Proteomes" id="UP001284601">
    <property type="component" value="Unassembled WGS sequence"/>
</dbReference>
<proteinExistence type="inferred from homology"/>
<keyword evidence="5" id="KW-0560">Oxidoreductase</keyword>
<dbReference type="InterPro" id="IPR050416">
    <property type="entry name" value="FAD-linked_Oxidoreductase"/>
</dbReference>
<dbReference type="Pfam" id="PF01565">
    <property type="entry name" value="FAD_binding_4"/>
    <property type="match status" value="1"/>
</dbReference>
<dbReference type="Gene3D" id="3.40.462.20">
    <property type="match status" value="1"/>
</dbReference>
<evidence type="ECO:0000256" key="3">
    <source>
        <dbReference type="ARBA" id="ARBA00022630"/>
    </source>
</evidence>
<dbReference type="PANTHER" id="PTHR42973:SF39">
    <property type="entry name" value="FAD-BINDING PCMH-TYPE DOMAIN-CONTAINING PROTEIN"/>
    <property type="match status" value="1"/>
</dbReference>
<dbReference type="PROSITE" id="PS00862">
    <property type="entry name" value="OX2_COVAL_FAD"/>
    <property type="match status" value="1"/>
</dbReference>
<dbReference type="PANTHER" id="PTHR42973">
    <property type="entry name" value="BINDING OXIDOREDUCTASE, PUTATIVE (AFU_ORTHOLOGUE AFUA_1G17690)-RELATED"/>
    <property type="match status" value="1"/>
</dbReference>
<dbReference type="InterPro" id="IPR006093">
    <property type="entry name" value="Oxy_OxRdtase_FAD_BS"/>
</dbReference>
<dbReference type="InterPro" id="IPR016167">
    <property type="entry name" value="FAD-bd_PCMH_sub1"/>
</dbReference>
<evidence type="ECO:0000256" key="5">
    <source>
        <dbReference type="ARBA" id="ARBA00023002"/>
    </source>
</evidence>
<organism evidence="7 8">
    <name type="scientific">Conexibacter stalactiti</name>
    <dbReference type="NCBI Taxonomy" id="1940611"/>
    <lineage>
        <taxon>Bacteria</taxon>
        <taxon>Bacillati</taxon>
        <taxon>Actinomycetota</taxon>
        <taxon>Thermoleophilia</taxon>
        <taxon>Solirubrobacterales</taxon>
        <taxon>Conexibacteraceae</taxon>
        <taxon>Conexibacter</taxon>
    </lineage>
</organism>
<name>A0ABU4HR91_9ACTN</name>
<dbReference type="PROSITE" id="PS51387">
    <property type="entry name" value="FAD_PCMH"/>
    <property type="match status" value="1"/>
</dbReference>
<gene>
    <name evidence="7" type="ORF">R7226_13070</name>
</gene>
<dbReference type="RefSeq" id="WP_318597612.1">
    <property type="nucleotide sequence ID" value="NZ_JAWSTH010000030.1"/>
</dbReference>